<dbReference type="Pfam" id="PF02214">
    <property type="entry name" value="BTB_2"/>
    <property type="match status" value="1"/>
</dbReference>
<dbReference type="AlphaFoldDB" id="A0A2G5VAL6"/>
<gene>
    <name evidence="2" type="primary">Cnig_chr_II.g7653</name>
    <name evidence="2" type="ORF">B9Z55_007653</name>
</gene>
<accession>A0A2G5VAL6</accession>
<name>A0A2G5VAL6_9PELO</name>
<dbReference type="Proteomes" id="UP000230233">
    <property type="component" value="Chromosome II"/>
</dbReference>
<dbReference type="InterPro" id="IPR045068">
    <property type="entry name" value="BACURD1-3"/>
</dbReference>
<reference evidence="3" key="1">
    <citation type="submission" date="2017-10" db="EMBL/GenBank/DDBJ databases">
        <title>Rapid genome shrinkage in a self-fertile nematode reveals novel sperm competition proteins.</title>
        <authorList>
            <person name="Yin D."/>
            <person name="Schwarz E.M."/>
            <person name="Thomas C.G."/>
            <person name="Felde R.L."/>
            <person name="Korf I.F."/>
            <person name="Cutter A.D."/>
            <person name="Schartner C.M."/>
            <person name="Ralston E.J."/>
            <person name="Meyer B.J."/>
            <person name="Haag E.S."/>
        </authorList>
    </citation>
    <scope>NUCLEOTIDE SEQUENCE [LARGE SCALE GENOMIC DNA]</scope>
    <source>
        <strain evidence="3">JU1422</strain>
    </source>
</reference>
<dbReference type="Gene3D" id="3.30.710.10">
    <property type="entry name" value="Potassium Channel Kv1.1, Chain A"/>
    <property type="match status" value="1"/>
</dbReference>
<dbReference type="EMBL" id="PDUG01000002">
    <property type="protein sequence ID" value="PIC48808.1"/>
    <property type="molecule type" value="Genomic_DNA"/>
</dbReference>
<sequence length="173" mass="20435">MHKIKSHLDSKFTIKPILKYLGKLAPGSTTVTREVPKSVLASKKTEIQLIVVVDSALGLEDNKGKPVKLDIGGTIFHTTPTTIYKYFSRLKRDFEFHREFHIKSDSIEHYSLMYRDQLFYDRDSENFRYILNFLRDGDNMKLPKNREKVEEILEEAKFWMLKELEELCSRKKM</sequence>
<dbReference type="STRING" id="1611254.A0A2G5VAL6"/>
<evidence type="ECO:0000259" key="1">
    <source>
        <dbReference type="Pfam" id="PF02214"/>
    </source>
</evidence>
<dbReference type="GO" id="GO:0051260">
    <property type="term" value="P:protein homooligomerization"/>
    <property type="evidence" value="ECO:0007669"/>
    <property type="project" value="InterPro"/>
</dbReference>
<protein>
    <recommendedName>
        <fullName evidence="1">Potassium channel tetramerisation-type BTB domain-containing protein</fullName>
    </recommendedName>
</protein>
<dbReference type="PANTHER" id="PTHR11145:SF19">
    <property type="entry name" value="BTB DOMAIN-CONTAINING PROTEIN-RELATED"/>
    <property type="match status" value="1"/>
</dbReference>
<feature type="domain" description="Potassium channel tetramerisation-type BTB" evidence="1">
    <location>
        <begin position="67"/>
        <end position="164"/>
    </location>
</feature>
<dbReference type="OrthoDB" id="2333377at2759"/>
<evidence type="ECO:0000313" key="3">
    <source>
        <dbReference type="Proteomes" id="UP000230233"/>
    </source>
</evidence>
<dbReference type="PANTHER" id="PTHR11145">
    <property type="entry name" value="BTB/POZ DOMAIN-CONTAINING ADAPTER FOR CUL3-MEDIATED RHOA DEGRADATION PROTEIN FAMILY MEMBER"/>
    <property type="match status" value="1"/>
</dbReference>
<dbReference type="InterPro" id="IPR003131">
    <property type="entry name" value="T1-type_BTB"/>
</dbReference>
<proteinExistence type="predicted"/>
<comment type="caution">
    <text evidence="2">The sequence shown here is derived from an EMBL/GenBank/DDBJ whole genome shotgun (WGS) entry which is preliminary data.</text>
</comment>
<dbReference type="SUPFAM" id="SSF54695">
    <property type="entry name" value="POZ domain"/>
    <property type="match status" value="1"/>
</dbReference>
<organism evidence="2 3">
    <name type="scientific">Caenorhabditis nigoni</name>
    <dbReference type="NCBI Taxonomy" id="1611254"/>
    <lineage>
        <taxon>Eukaryota</taxon>
        <taxon>Metazoa</taxon>
        <taxon>Ecdysozoa</taxon>
        <taxon>Nematoda</taxon>
        <taxon>Chromadorea</taxon>
        <taxon>Rhabditida</taxon>
        <taxon>Rhabditina</taxon>
        <taxon>Rhabditomorpha</taxon>
        <taxon>Rhabditoidea</taxon>
        <taxon>Rhabditidae</taxon>
        <taxon>Peloderinae</taxon>
        <taxon>Caenorhabditis</taxon>
    </lineage>
</organism>
<keyword evidence="3" id="KW-1185">Reference proteome</keyword>
<dbReference type="InterPro" id="IPR011333">
    <property type="entry name" value="SKP1/BTB/POZ_sf"/>
</dbReference>
<evidence type="ECO:0000313" key="2">
    <source>
        <dbReference type="EMBL" id="PIC48808.1"/>
    </source>
</evidence>